<keyword evidence="3 5" id="KW-0413">Isomerase</keyword>
<reference evidence="7 8" key="1">
    <citation type="submission" date="2018-07" db="EMBL/GenBank/DDBJ databases">
        <title>Lactobacillus curvatus genome sequence.</title>
        <authorList>
            <person name="Prechtl R."/>
        </authorList>
    </citation>
    <scope>NUCLEOTIDE SEQUENCE [LARGE SCALE GENOMIC DNA]</scope>
    <source>
        <strain evidence="7 8">TMW 1.1928</strain>
    </source>
</reference>
<name>A0A385ACT2_LATCU</name>
<dbReference type="InterPro" id="IPR020103">
    <property type="entry name" value="PsdUridine_synth_cat_dom_sf"/>
</dbReference>
<organism evidence="7 8">
    <name type="scientific">Latilactobacillus curvatus</name>
    <name type="common">Lactobacillus curvatus</name>
    <dbReference type="NCBI Taxonomy" id="28038"/>
    <lineage>
        <taxon>Bacteria</taxon>
        <taxon>Bacillati</taxon>
        <taxon>Bacillota</taxon>
        <taxon>Bacilli</taxon>
        <taxon>Lactobacillales</taxon>
        <taxon>Lactobacillaceae</taxon>
        <taxon>Latilactobacillus</taxon>
    </lineage>
</organism>
<dbReference type="SMART" id="SM00363">
    <property type="entry name" value="S4"/>
    <property type="match status" value="1"/>
</dbReference>
<dbReference type="InterPro" id="IPR050343">
    <property type="entry name" value="RsuA_PseudoU_synthase"/>
</dbReference>
<dbReference type="Gene3D" id="3.30.70.1560">
    <property type="entry name" value="Alpha-L RNA-binding motif"/>
    <property type="match status" value="1"/>
</dbReference>
<dbReference type="GO" id="GO:0000455">
    <property type="term" value="P:enzyme-directed rRNA pseudouridine synthesis"/>
    <property type="evidence" value="ECO:0007669"/>
    <property type="project" value="UniProtKB-ARBA"/>
</dbReference>
<evidence type="ECO:0000313" key="8">
    <source>
        <dbReference type="Proteomes" id="UP000257607"/>
    </source>
</evidence>
<dbReference type="Pfam" id="PF00849">
    <property type="entry name" value="PseudoU_synth_2"/>
    <property type="match status" value="1"/>
</dbReference>
<dbReference type="PROSITE" id="PS50889">
    <property type="entry name" value="S4"/>
    <property type="match status" value="1"/>
</dbReference>
<dbReference type="SUPFAM" id="SSF55174">
    <property type="entry name" value="Alpha-L RNA-binding motif"/>
    <property type="match status" value="1"/>
</dbReference>
<evidence type="ECO:0000256" key="4">
    <source>
        <dbReference type="PROSITE-ProRule" id="PRU00182"/>
    </source>
</evidence>
<dbReference type="InterPro" id="IPR020094">
    <property type="entry name" value="TruA/RsuA/RluB/E/F_N"/>
</dbReference>
<evidence type="ECO:0000256" key="5">
    <source>
        <dbReference type="RuleBase" id="RU003887"/>
    </source>
</evidence>
<dbReference type="SUPFAM" id="SSF55120">
    <property type="entry name" value="Pseudouridine synthase"/>
    <property type="match status" value="1"/>
</dbReference>
<evidence type="ECO:0000313" key="7">
    <source>
        <dbReference type="EMBL" id="AXN35413.1"/>
    </source>
</evidence>
<dbReference type="InterPro" id="IPR018496">
    <property type="entry name" value="PsdUridine_synth_RsuA/RluB_CS"/>
</dbReference>
<protein>
    <recommendedName>
        <fullName evidence="5">Pseudouridine synthase</fullName>
        <ecNumber evidence="5">5.4.99.-</ecNumber>
    </recommendedName>
</protein>
<evidence type="ECO:0000256" key="3">
    <source>
        <dbReference type="ARBA" id="ARBA00023235"/>
    </source>
</evidence>
<dbReference type="CDD" id="cd02553">
    <property type="entry name" value="PseudoU_synth_RsuA"/>
    <property type="match status" value="1"/>
</dbReference>
<dbReference type="PANTHER" id="PTHR47683">
    <property type="entry name" value="PSEUDOURIDINE SYNTHASE FAMILY PROTEIN-RELATED"/>
    <property type="match status" value="1"/>
</dbReference>
<dbReference type="GO" id="GO:0005829">
    <property type="term" value="C:cytosol"/>
    <property type="evidence" value="ECO:0007669"/>
    <property type="project" value="UniProtKB-ARBA"/>
</dbReference>
<dbReference type="InterPro" id="IPR000748">
    <property type="entry name" value="PsdUridine_synth_RsuA/RluB/E/F"/>
</dbReference>
<evidence type="ECO:0000256" key="2">
    <source>
        <dbReference type="ARBA" id="ARBA00022884"/>
    </source>
</evidence>
<dbReference type="Proteomes" id="UP000257607">
    <property type="component" value="Chromosome"/>
</dbReference>
<dbReference type="FunFam" id="3.30.70.1560:FF:000001">
    <property type="entry name" value="Pseudouridine synthase"/>
    <property type="match status" value="1"/>
</dbReference>
<sequence>MRIDRFLSHMNVASRKELKVLFKAGRVRVDGTVVKDAKFKVNEATVVYVDDEPVRYQTYFYWLMNKPAGVISATTDPQKTVLDLLAPADLRDDLFPVGRLDKDTTGLLLLTNDGDLSHALLSPKKHVSKVYRATIAGIVTAEDQARFEAGLVLSDFTAQPAQLEILSVDEAQQESQITVEIHEGKFHQVKRMFHAVGKEVLTLERLKMGPLALPDDLDRGQYRALTDAEFALLKAN</sequence>
<dbReference type="EC" id="5.4.99.-" evidence="5"/>
<dbReference type="EMBL" id="CP031003">
    <property type="protein sequence ID" value="AXN35413.1"/>
    <property type="molecule type" value="Genomic_DNA"/>
</dbReference>
<accession>A0A385ACT2</accession>
<evidence type="ECO:0000256" key="1">
    <source>
        <dbReference type="ARBA" id="ARBA00008348"/>
    </source>
</evidence>
<dbReference type="InterPro" id="IPR042092">
    <property type="entry name" value="PsdUridine_s_RsuA/RluB/E/F_cat"/>
</dbReference>
<dbReference type="InterPro" id="IPR006145">
    <property type="entry name" value="PsdUridine_synth_RsuA/RluA"/>
</dbReference>
<dbReference type="Gene3D" id="3.30.70.580">
    <property type="entry name" value="Pseudouridine synthase I, catalytic domain, N-terminal subdomain"/>
    <property type="match status" value="1"/>
</dbReference>
<dbReference type="GO" id="GO:0120159">
    <property type="term" value="F:rRNA pseudouridine synthase activity"/>
    <property type="evidence" value="ECO:0007669"/>
    <property type="project" value="UniProtKB-ARBA"/>
</dbReference>
<dbReference type="GO" id="GO:0003723">
    <property type="term" value="F:RNA binding"/>
    <property type="evidence" value="ECO:0007669"/>
    <property type="project" value="UniProtKB-KW"/>
</dbReference>
<dbReference type="InterPro" id="IPR002942">
    <property type="entry name" value="S4_RNA-bd"/>
</dbReference>
<keyword evidence="2 4" id="KW-0694">RNA-binding</keyword>
<dbReference type="PANTHER" id="PTHR47683:SF4">
    <property type="entry name" value="PSEUDOURIDINE SYNTHASE"/>
    <property type="match status" value="1"/>
</dbReference>
<comment type="similarity">
    <text evidence="1 5">Belongs to the pseudouridine synthase RsuA family.</text>
</comment>
<dbReference type="InterPro" id="IPR036986">
    <property type="entry name" value="S4_RNA-bd_sf"/>
</dbReference>
<dbReference type="RefSeq" id="WP_116843492.1">
    <property type="nucleotide sequence ID" value="NZ_CP025476.1"/>
</dbReference>
<dbReference type="NCBIfam" id="TIGR00093">
    <property type="entry name" value="pseudouridine synthase"/>
    <property type="match status" value="1"/>
</dbReference>
<dbReference type="PROSITE" id="PS01149">
    <property type="entry name" value="PSI_RSU"/>
    <property type="match status" value="1"/>
</dbReference>
<gene>
    <name evidence="7" type="ORF">DT351_03170</name>
</gene>
<dbReference type="CDD" id="cd00165">
    <property type="entry name" value="S4"/>
    <property type="match status" value="1"/>
</dbReference>
<dbReference type="Pfam" id="PF01479">
    <property type="entry name" value="S4"/>
    <property type="match status" value="1"/>
</dbReference>
<evidence type="ECO:0000259" key="6">
    <source>
        <dbReference type="SMART" id="SM00363"/>
    </source>
</evidence>
<proteinExistence type="inferred from homology"/>
<dbReference type="Gene3D" id="3.10.290.10">
    <property type="entry name" value="RNA-binding S4 domain"/>
    <property type="match status" value="1"/>
</dbReference>
<dbReference type="AlphaFoldDB" id="A0A385ACT2"/>
<feature type="domain" description="RNA-binding S4" evidence="6">
    <location>
        <begin position="1"/>
        <end position="58"/>
    </location>
</feature>